<name>A0A6J5ZJ50_9ZZZZ</name>
<dbReference type="PANTHER" id="PTHR10285">
    <property type="entry name" value="URIDINE KINASE"/>
    <property type="match status" value="1"/>
</dbReference>
<dbReference type="InterPro" id="IPR027417">
    <property type="entry name" value="P-loop_NTPase"/>
</dbReference>
<dbReference type="UniPathway" id="UPA00241">
    <property type="reaction ID" value="UER00352"/>
</dbReference>
<dbReference type="GO" id="GO:0016301">
    <property type="term" value="F:kinase activity"/>
    <property type="evidence" value="ECO:0007669"/>
    <property type="project" value="InterPro"/>
</dbReference>
<dbReference type="SUPFAM" id="SSF52540">
    <property type="entry name" value="P-loop containing nucleoside triphosphate hydrolases"/>
    <property type="match status" value="1"/>
</dbReference>
<gene>
    <name evidence="2" type="ORF">UFOPK3331_01139</name>
</gene>
<evidence type="ECO:0000313" key="2">
    <source>
        <dbReference type="EMBL" id="CAB4342631.1"/>
    </source>
</evidence>
<dbReference type="InterPro" id="IPR006083">
    <property type="entry name" value="PRK/URK"/>
</dbReference>
<dbReference type="Pfam" id="PF00485">
    <property type="entry name" value="PRK"/>
    <property type="match status" value="1"/>
</dbReference>
<sequence>MSPPDLDPILSLIIGAQAIKGSPVVVGVTGGVAVGKSTFSNALATLLSDDTGLEVEAITSDGFLYPNAVLAERGLTDRKGFPESYDVAAIAAFLAEVRAGKPASVPVYDHHIYDIIDGHMKVAALDVLIFEGVNALQFHDEFDVSIYLDAEEPIMREWFIQRTIRFRDAARIEYSPFFDPWINVADELFLEMANSAWDLVNLPNLVDNIEPNRPLAHAVIEWEADHTIRSITIRESS</sequence>
<accession>A0A6J5ZJ50</accession>
<feature type="domain" description="Phosphoribulokinase/uridine kinase" evidence="1">
    <location>
        <begin position="25"/>
        <end position="167"/>
    </location>
</feature>
<dbReference type="GO" id="GO:0015937">
    <property type="term" value="P:coenzyme A biosynthetic process"/>
    <property type="evidence" value="ECO:0007669"/>
    <property type="project" value="UniProtKB-UniPathway"/>
</dbReference>
<evidence type="ECO:0000259" key="1">
    <source>
        <dbReference type="Pfam" id="PF00485"/>
    </source>
</evidence>
<dbReference type="GO" id="GO:0005524">
    <property type="term" value="F:ATP binding"/>
    <property type="evidence" value="ECO:0007669"/>
    <property type="project" value="InterPro"/>
</dbReference>
<dbReference type="AlphaFoldDB" id="A0A6J5ZJ50"/>
<dbReference type="EMBL" id="CAESAL010000037">
    <property type="protein sequence ID" value="CAB4342631.1"/>
    <property type="molecule type" value="Genomic_DNA"/>
</dbReference>
<reference evidence="2" key="1">
    <citation type="submission" date="2020-05" db="EMBL/GenBank/DDBJ databases">
        <authorList>
            <person name="Chiriac C."/>
            <person name="Salcher M."/>
            <person name="Ghai R."/>
            <person name="Kavagutti S V."/>
        </authorList>
    </citation>
    <scope>NUCLEOTIDE SEQUENCE</scope>
</reference>
<protein>
    <submittedName>
        <fullName evidence="2">Unannotated protein</fullName>
    </submittedName>
</protein>
<dbReference type="Gene3D" id="3.40.50.300">
    <property type="entry name" value="P-loop containing nucleotide triphosphate hydrolases"/>
    <property type="match status" value="1"/>
</dbReference>
<organism evidence="2">
    <name type="scientific">freshwater metagenome</name>
    <dbReference type="NCBI Taxonomy" id="449393"/>
    <lineage>
        <taxon>unclassified sequences</taxon>
        <taxon>metagenomes</taxon>
        <taxon>ecological metagenomes</taxon>
    </lineage>
</organism>
<proteinExistence type="predicted"/>